<reference evidence="8" key="1">
    <citation type="submission" date="2021-08" db="EMBL/GenBank/DDBJ databases">
        <authorList>
            <person name="Zhang H."/>
            <person name="Xu M."/>
            <person name="Yu Z."/>
            <person name="Yang L."/>
            <person name="Cai Y."/>
        </authorList>
    </citation>
    <scope>NUCLEOTIDE SEQUENCE</scope>
    <source>
        <strain evidence="8">CHL1</strain>
    </source>
</reference>
<evidence type="ECO:0000313" key="9">
    <source>
        <dbReference type="Proteomes" id="UP000825701"/>
    </source>
</evidence>
<dbReference type="PANTHER" id="PTHR30485:SF1">
    <property type="entry name" value="CYTOCHROME YDHU-RELATED"/>
    <property type="match status" value="1"/>
</dbReference>
<evidence type="ECO:0000313" key="8">
    <source>
        <dbReference type="EMBL" id="QZO01081.1"/>
    </source>
</evidence>
<sequence>MATTKAAETGTQASGARWVFRHPATIRIAHWVNVVCLAVLLLSGLQIFNAHPALYWGHVSTFDTPLVAMTATETEPPRGVTTAFGQSFDTTGVLGASKDADGEIIGRGFPSWATLPSYQSLAEGRSWHFFFAWLFVLNGLVYLGYGVASGQLRKRLVPSGDQLRHIGASVIEHLRFRFPKGEEATRYNVLQKLTYLVVVLGLLPLQLLAGLALSPGFNAAAPWVIDLFGGRQSARTIHFVLANLLVLFVLIHVAMVVLSGFWNNVRGMLTGWFRIERTNPSGDQA</sequence>
<dbReference type="Proteomes" id="UP000825701">
    <property type="component" value="Chromosome"/>
</dbReference>
<feature type="domain" description="Cytochrome b561 bacterial/Ni-hydrogenase" evidence="7">
    <location>
        <begin position="21"/>
        <end position="271"/>
    </location>
</feature>
<dbReference type="KEGG" id="cmet:K6K41_05750"/>
<dbReference type="EMBL" id="CP081869">
    <property type="protein sequence ID" value="QZO01081.1"/>
    <property type="molecule type" value="Genomic_DNA"/>
</dbReference>
<organism evidence="8 9">
    <name type="scientific">Chenggangzhangella methanolivorans</name>
    <dbReference type="NCBI Taxonomy" id="1437009"/>
    <lineage>
        <taxon>Bacteria</taxon>
        <taxon>Pseudomonadati</taxon>
        <taxon>Pseudomonadota</taxon>
        <taxon>Alphaproteobacteria</taxon>
        <taxon>Hyphomicrobiales</taxon>
        <taxon>Methylopilaceae</taxon>
        <taxon>Chenggangzhangella</taxon>
    </lineage>
</organism>
<keyword evidence="5 6" id="KW-0472">Membrane</keyword>
<keyword evidence="4 6" id="KW-1133">Transmembrane helix</keyword>
<dbReference type="RefSeq" id="WP_261404307.1">
    <property type="nucleotide sequence ID" value="NZ_CP081869.1"/>
</dbReference>
<evidence type="ECO:0000259" key="7">
    <source>
        <dbReference type="Pfam" id="PF01292"/>
    </source>
</evidence>
<feature type="transmembrane region" description="Helical" evidence="6">
    <location>
        <begin position="127"/>
        <end position="145"/>
    </location>
</feature>
<gene>
    <name evidence="8" type="ORF">K6K41_05750</name>
</gene>
<dbReference type="Gene3D" id="1.20.950.20">
    <property type="entry name" value="Transmembrane di-heme cytochromes, Chain C"/>
    <property type="match status" value="1"/>
</dbReference>
<feature type="transmembrane region" description="Helical" evidence="6">
    <location>
        <begin position="237"/>
        <end position="262"/>
    </location>
</feature>
<proteinExistence type="predicted"/>
<name>A0A9E6UNG8_9HYPH</name>
<dbReference type="InterPro" id="IPR051542">
    <property type="entry name" value="Hydrogenase_cytochrome"/>
</dbReference>
<keyword evidence="9" id="KW-1185">Reference proteome</keyword>
<evidence type="ECO:0000256" key="1">
    <source>
        <dbReference type="ARBA" id="ARBA00004651"/>
    </source>
</evidence>
<comment type="subcellular location">
    <subcellularLocation>
        <location evidence="1">Cell membrane</location>
        <topology evidence="1">Multi-pass membrane protein</topology>
    </subcellularLocation>
</comment>
<evidence type="ECO:0000256" key="5">
    <source>
        <dbReference type="ARBA" id="ARBA00023136"/>
    </source>
</evidence>
<dbReference type="GO" id="GO:0009055">
    <property type="term" value="F:electron transfer activity"/>
    <property type="evidence" value="ECO:0007669"/>
    <property type="project" value="InterPro"/>
</dbReference>
<keyword evidence="2" id="KW-1003">Cell membrane</keyword>
<keyword evidence="3 6" id="KW-0812">Transmembrane</keyword>
<evidence type="ECO:0000256" key="4">
    <source>
        <dbReference type="ARBA" id="ARBA00022989"/>
    </source>
</evidence>
<dbReference type="Pfam" id="PF01292">
    <property type="entry name" value="Ni_hydr_CYTB"/>
    <property type="match status" value="1"/>
</dbReference>
<dbReference type="GO" id="GO:0005886">
    <property type="term" value="C:plasma membrane"/>
    <property type="evidence" value="ECO:0007669"/>
    <property type="project" value="UniProtKB-SubCell"/>
</dbReference>
<feature type="transmembrane region" description="Helical" evidence="6">
    <location>
        <begin position="28"/>
        <end position="48"/>
    </location>
</feature>
<dbReference type="AlphaFoldDB" id="A0A9E6UNG8"/>
<dbReference type="SUPFAM" id="SSF81342">
    <property type="entry name" value="Transmembrane di-heme cytochromes"/>
    <property type="match status" value="1"/>
</dbReference>
<feature type="transmembrane region" description="Helical" evidence="6">
    <location>
        <begin position="193"/>
        <end position="217"/>
    </location>
</feature>
<protein>
    <submittedName>
        <fullName evidence="8">Cytochrome b/b6 domain-containing protein</fullName>
    </submittedName>
</protein>
<evidence type="ECO:0000256" key="6">
    <source>
        <dbReference type="SAM" id="Phobius"/>
    </source>
</evidence>
<dbReference type="GO" id="GO:0020037">
    <property type="term" value="F:heme binding"/>
    <property type="evidence" value="ECO:0007669"/>
    <property type="project" value="TreeGrafter"/>
</dbReference>
<evidence type="ECO:0000256" key="3">
    <source>
        <dbReference type="ARBA" id="ARBA00022692"/>
    </source>
</evidence>
<dbReference type="GO" id="GO:0022904">
    <property type="term" value="P:respiratory electron transport chain"/>
    <property type="evidence" value="ECO:0007669"/>
    <property type="project" value="InterPro"/>
</dbReference>
<dbReference type="InterPro" id="IPR016174">
    <property type="entry name" value="Di-haem_cyt_TM"/>
</dbReference>
<dbReference type="InterPro" id="IPR011577">
    <property type="entry name" value="Cyt_b561_bac/Ni-Hgenase"/>
</dbReference>
<accession>A0A9E6UNG8</accession>
<dbReference type="PANTHER" id="PTHR30485">
    <property type="entry name" value="NI/FE-HYDROGENASE 1 B-TYPE CYTOCHROME SUBUNIT"/>
    <property type="match status" value="1"/>
</dbReference>
<evidence type="ECO:0000256" key="2">
    <source>
        <dbReference type="ARBA" id="ARBA00022475"/>
    </source>
</evidence>